<protein>
    <recommendedName>
        <fullName evidence="4">Asp23/Gls24 family envelope stress response protein</fullName>
    </recommendedName>
</protein>
<evidence type="ECO:0000256" key="1">
    <source>
        <dbReference type="SAM" id="MobiDB-lite"/>
    </source>
</evidence>
<dbReference type="Proteomes" id="UP001500730">
    <property type="component" value="Unassembled WGS sequence"/>
</dbReference>
<dbReference type="EMBL" id="BAAARE010000017">
    <property type="protein sequence ID" value="GAA2494205.1"/>
    <property type="molecule type" value="Genomic_DNA"/>
</dbReference>
<feature type="region of interest" description="Disordered" evidence="1">
    <location>
        <begin position="1"/>
        <end position="23"/>
    </location>
</feature>
<proteinExistence type="predicted"/>
<keyword evidence="3" id="KW-1185">Reference proteome</keyword>
<evidence type="ECO:0000313" key="3">
    <source>
        <dbReference type="Proteomes" id="UP001500730"/>
    </source>
</evidence>
<sequence length="107" mass="11292">MTAMDGGPVVEPAGPTPPDETDELDRLQSAVLAVPGVTGLHGGPYGALATYLPGRRVVGIRRRDDHTEIHVTVGTALPVRHVADDVRRAVRAVVDLPVRVTVEDVTA</sequence>
<evidence type="ECO:0008006" key="4">
    <source>
        <dbReference type="Google" id="ProtNLM"/>
    </source>
</evidence>
<reference evidence="2 3" key="1">
    <citation type="journal article" date="2019" name="Int. J. Syst. Evol. Microbiol.">
        <title>The Global Catalogue of Microorganisms (GCM) 10K type strain sequencing project: providing services to taxonomists for standard genome sequencing and annotation.</title>
        <authorList>
            <consortium name="The Broad Institute Genomics Platform"/>
            <consortium name="The Broad Institute Genome Sequencing Center for Infectious Disease"/>
            <person name="Wu L."/>
            <person name="Ma J."/>
        </authorList>
    </citation>
    <scope>NUCLEOTIDE SEQUENCE [LARGE SCALE GENOMIC DNA]</scope>
    <source>
        <strain evidence="2 3">JCM 16259</strain>
    </source>
</reference>
<comment type="caution">
    <text evidence="2">The sequence shown here is derived from an EMBL/GenBank/DDBJ whole genome shotgun (WGS) entry which is preliminary data.</text>
</comment>
<accession>A0ABN3M3N6</accession>
<name>A0ABN3M3N6_9MICO</name>
<organism evidence="2 3">
    <name type="scientific">Terrabacter carboxydivorans</name>
    <dbReference type="NCBI Taxonomy" id="619730"/>
    <lineage>
        <taxon>Bacteria</taxon>
        <taxon>Bacillati</taxon>
        <taxon>Actinomycetota</taxon>
        <taxon>Actinomycetes</taxon>
        <taxon>Micrococcales</taxon>
        <taxon>Intrasporangiaceae</taxon>
        <taxon>Terrabacter</taxon>
    </lineage>
</organism>
<gene>
    <name evidence="2" type="ORF">GCM10009858_35230</name>
</gene>
<evidence type="ECO:0000313" key="2">
    <source>
        <dbReference type="EMBL" id="GAA2494205.1"/>
    </source>
</evidence>